<dbReference type="GO" id="GO:0000407">
    <property type="term" value="C:phagophore assembly site"/>
    <property type="evidence" value="ECO:0007669"/>
    <property type="project" value="UniProtKB-SubCell"/>
</dbReference>
<comment type="subcellular location">
    <subcellularLocation>
        <location evidence="1">Preautophagosomal structure</location>
    </subcellularLocation>
</comment>
<dbReference type="PANTHER" id="PTHR13268">
    <property type="entry name" value="BREAST CARCINOMA AMPLIFIED SEQUENCE 3"/>
    <property type="match status" value="1"/>
</dbReference>
<dbReference type="SUPFAM" id="SSF50978">
    <property type="entry name" value="WD40 repeat-like"/>
    <property type="match status" value="1"/>
</dbReference>
<dbReference type="InterPro" id="IPR036322">
    <property type="entry name" value="WD40_repeat_dom_sf"/>
</dbReference>
<evidence type="ECO:0000259" key="5">
    <source>
        <dbReference type="Pfam" id="PF21034"/>
    </source>
</evidence>
<dbReference type="InterPro" id="IPR022175">
    <property type="entry name" value="BCAS3_dom"/>
</dbReference>
<feature type="domain" description="BCAS3 WD40" evidence="5">
    <location>
        <begin position="70"/>
        <end position="435"/>
    </location>
</feature>
<dbReference type="FunCoup" id="A0A2P6MWN7">
    <property type="interactions" value="80"/>
</dbReference>
<feature type="compositionally biased region" description="Low complexity" evidence="3">
    <location>
        <begin position="766"/>
        <end position="783"/>
    </location>
</feature>
<proteinExistence type="predicted"/>
<dbReference type="InterPro" id="IPR048382">
    <property type="entry name" value="BCAS3_WD40"/>
</dbReference>
<evidence type="ECO:0000313" key="7">
    <source>
        <dbReference type="Proteomes" id="UP000241769"/>
    </source>
</evidence>
<dbReference type="InParanoid" id="A0A2P6MWN7"/>
<dbReference type="Pfam" id="PF21034">
    <property type="entry name" value="BCAS3_WD40"/>
    <property type="match status" value="1"/>
</dbReference>
<dbReference type="OrthoDB" id="25778at2759"/>
<evidence type="ECO:0000313" key="6">
    <source>
        <dbReference type="EMBL" id="PRP76066.1"/>
    </source>
</evidence>
<organism evidence="6 7">
    <name type="scientific">Planoprotostelium fungivorum</name>
    <dbReference type="NCBI Taxonomy" id="1890364"/>
    <lineage>
        <taxon>Eukaryota</taxon>
        <taxon>Amoebozoa</taxon>
        <taxon>Evosea</taxon>
        <taxon>Variosea</taxon>
        <taxon>Cavosteliida</taxon>
        <taxon>Cavosteliaceae</taxon>
        <taxon>Planoprotostelium</taxon>
    </lineage>
</organism>
<dbReference type="AlphaFoldDB" id="A0A2P6MWN7"/>
<feature type="compositionally biased region" description="Basic and acidic residues" evidence="3">
    <location>
        <begin position="629"/>
        <end position="638"/>
    </location>
</feature>
<dbReference type="PROSITE" id="PS50082">
    <property type="entry name" value="WD_REPEATS_2"/>
    <property type="match status" value="1"/>
</dbReference>
<reference evidence="6 7" key="1">
    <citation type="journal article" date="2018" name="Genome Biol. Evol.">
        <title>Multiple Roots of Fruiting Body Formation in Amoebozoa.</title>
        <authorList>
            <person name="Hillmann F."/>
            <person name="Forbes G."/>
            <person name="Novohradska S."/>
            <person name="Ferling I."/>
            <person name="Riege K."/>
            <person name="Groth M."/>
            <person name="Westermann M."/>
            <person name="Marz M."/>
            <person name="Spaller T."/>
            <person name="Winckler T."/>
            <person name="Schaap P."/>
            <person name="Glockner G."/>
        </authorList>
    </citation>
    <scope>NUCLEOTIDE SEQUENCE [LARGE SCALE GENOMIC DNA]</scope>
    <source>
        <strain evidence="6 7">Jena</strain>
    </source>
</reference>
<dbReference type="PANTHER" id="PTHR13268:SF0">
    <property type="entry name" value="BCAS3 MICROTUBULE ASSOCIATED CELL MIGRATION FACTOR"/>
    <property type="match status" value="1"/>
</dbReference>
<name>A0A2P6MWN7_9EUKA</name>
<dbReference type="EMBL" id="MDYQ01000353">
    <property type="protein sequence ID" value="PRP76066.1"/>
    <property type="molecule type" value="Genomic_DNA"/>
</dbReference>
<dbReference type="GO" id="GO:0006914">
    <property type="term" value="P:autophagy"/>
    <property type="evidence" value="ECO:0007669"/>
    <property type="project" value="InterPro"/>
</dbReference>
<feature type="repeat" description="WD" evidence="2">
    <location>
        <begin position="335"/>
        <end position="361"/>
    </location>
</feature>
<dbReference type="Proteomes" id="UP000241769">
    <property type="component" value="Unassembled WGS sequence"/>
</dbReference>
<dbReference type="Gene3D" id="2.130.10.10">
    <property type="entry name" value="YVTN repeat-like/Quinoprotein amine dehydrogenase"/>
    <property type="match status" value="1"/>
</dbReference>
<keyword evidence="7" id="KW-1185">Reference proteome</keyword>
<feature type="region of interest" description="Disordered" evidence="3">
    <location>
        <begin position="725"/>
        <end position="783"/>
    </location>
</feature>
<comment type="caution">
    <text evidence="6">The sequence shown here is derived from an EMBL/GenBank/DDBJ whole genome shotgun (WGS) entry which is preliminary data.</text>
</comment>
<dbReference type="GO" id="GO:0042594">
    <property type="term" value="P:response to starvation"/>
    <property type="evidence" value="ECO:0007669"/>
    <property type="project" value="TreeGrafter"/>
</dbReference>
<keyword evidence="2" id="KW-0853">WD repeat</keyword>
<sequence length="814" mass="91066">MSNGPTAGPKAEQWVQNENTSYMSMLSGISSYLPSSIKKQLTSGPQVQTSVEEKDVVQWSSFEKLEYKNQVYQVLIIAYNNGFQIWNTTNTESIDPILSKRESLIRCAKVLPQPHQNEIPENPFHDKRPIVAIAHSSSLLLAYKYSLSVFIKLKRDRSGVENNIRFYSLPKNKYVNTLKFKTEVYGIQCSRRVLLVALRDHIYGFDSVTMEKTINLDCFCGAGGLGGVLALGPRWLAFPGNVPIVNGRVSSTSDKMIEVAKDMAKDIASGLYYLGHKTYTDYIAAQNGEVEQNNTTNRAYSNENVAYSGSQQDYNETAGTVIVYDVVSQKNLAHFKAHSQPLSAMSFDPSGSLLVTASVDGRNFNVYQICPDSSNAQSNYKHLYKLQRGMTNASIHSMSFSADSRWISVNSTRGTTHLFAISPNGGPVNVHTHLRQTNNLRLNLQPIITDRNPPLVTLASLNRIRSVSNEESNVNIPPVASATEFVGRPFATEFIYVFSQNGILTQYRLKPQAPPPGSEQDPTAVMLGVDGVVKWDLCRRTKQSEQVWSTEWMKEEKREKEEGRKEYKEGEYVGWLSEVEIFTHSPHLRPLWASPQFSFKIFQNQSNDPNPFIEKMSTKKVEVKHIDPTPFRDREGKMGMESPSEESRSSIPSLPEDVIREDMLLAMMTPMEEAVSGLGGLSIQEDYEDPFHIPAYIDRQFVSPVTSQIPERGSEMNWMEDAEEERMGRLSDDPWSIPEEGRFRGREEQRNGVEGLGREEQLVDTAGSSPSSNGSGKPFGSGFFAASQLAESDIHGESSGLFLNRLRAGVGDDD</sequence>
<protein>
    <submittedName>
        <fullName evidence="6">Uncharacterized protein</fullName>
    </submittedName>
</protein>
<dbReference type="SMART" id="SM00320">
    <property type="entry name" value="WD40"/>
    <property type="match status" value="2"/>
</dbReference>
<evidence type="ECO:0000256" key="3">
    <source>
        <dbReference type="SAM" id="MobiDB-lite"/>
    </source>
</evidence>
<dbReference type="Pfam" id="PF12490">
    <property type="entry name" value="BCAS3"/>
    <property type="match status" value="1"/>
</dbReference>
<accession>A0A2P6MWN7</accession>
<evidence type="ECO:0000256" key="1">
    <source>
        <dbReference type="ARBA" id="ARBA00004329"/>
    </source>
</evidence>
<feature type="domain" description="BCAS3" evidence="4">
    <location>
        <begin position="557"/>
        <end position="630"/>
    </location>
</feature>
<feature type="compositionally biased region" description="Basic and acidic residues" evidence="3">
    <location>
        <begin position="739"/>
        <end position="761"/>
    </location>
</feature>
<dbReference type="InterPro" id="IPR001680">
    <property type="entry name" value="WD40_rpt"/>
</dbReference>
<dbReference type="InterPro" id="IPR015943">
    <property type="entry name" value="WD40/YVTN_repeat-like_dom_sf"/>
</dbReference>
<evidence type="ECO:0000256" key="2">
    <source>
        <dbReference type="PROSITE-ProRule" id="PRU00221"/>
    </source>
</evidence>
<dbReference type="InterPro" id="IPR045142">
    <property type="entry name" value="BCAS3-like"/>
</dbReference>
<gene>
    <name evidence="6" type="ORF">PROFUN_01782</name>
</gene>
<evidence type="ECO:0000259" key="4">
    <source>
        <dbReference type="Pfam" id="PF12490"/>
    </source>
</evidence>
<feature type="region of interest" description="Disordered" evidence="3">
    <location>
        <begin position="629"/>
        <end position="654"/>
    </location>
</feature>